<evidence type="ECO:0000256" key="5">
    <source>
        <dbReference type="ARBA" id="ARBA00022727"/>
    </source>
</evidence>
<dbReference type="PROSITE" id="PS01331">
    <property type="entry name" value="THYMIDYLATE_KINASE"/>
    <property type="match status" value="1"/>
</dbReference>
<dbReference type="GO" id="GO:0005524">
    <property type="term" value="F:ATP binding"/>
    <property type="evidence" value="ECO:0007669"/>
    <property type="project" value="UniProtKB-UniRule"/>
</dbReference>
<dbReference type="NCBIfam" id="TIGR00041">
    <property type="entry name" value="DTMP_kinase"/>
    <property type="match status" value="1"/>
</dbReference>
<evidence type="ECO:0000256" key="2">
    <source>
        <dbReference type="ARBA" id="ARBA00012980"/>
    </source>
</evidence>
<evidence type="ECO:0000256" key="11">
    <source>
        <dbReference type="HAMAP-Rule" id="MF_00165"/>
    </source>
</evidence>
<keyword evidence="8 11" id="KW-0067">ATP-binding</keyword>
<evidence type="ECO:0000256" key="10">
    <source>
        <dbReference type="ARBA" id="ARBA00057735"/>
    </source>
</evidence>
<dbReference type="Gene3D" id="3.40.50.300">
    <property type="entry name" value="P-loop containing nucleotide triphosphate hydrolases"/>
    <property type="match status" value="1"/>
</dbReference>
<keyword evidence="7 11" id="KW-0418">Kinase</keyword>
<sequence>MTVSPTLTAPAAQTDPTGLFIAFEGGDGSGKSTQARLLAERLRDEGTPVLLTREPGGTALAERIRSLVLDPEHAPVDSVTEALLFAAARSSHVRQAILPALAEGTVVITDRYIDSSVAYQGSGRSLGAEQIGALNAWATDGLTPHLTVLLDVDGPTASARREARLGAQQGAVADRLESEPDSFHEVIRQAFLDRAAQTGEQTVVLNADQDPELLAEQILNRVRPLLQDQPMEKETTR</sequence>
<dbReference type="EC" id="2.7.4.9" evidence="2 11"/>
<feature type="domain" description="Thymidylate kinase-like" evidence="12">
    <location>
        <begin position="23"/>
        <end position="218"/>
    </location>
</feature>
<evidence type="ECO:0000256" key="8">
    <source>
        <dbReference type="ARBA" id="ARBA00022840"/>
    </source>
</evidence>
<reference evidence="13 14" key="1">
    <citation type="submission" date="2016-10" db="EMBL/GenBank/DDBJ databases">
        <authorList>
            <person name="de Groot N.N."/>
        </authorList>
    </citation>
    <scope>NUCLEOTIDE SEQUENCE [LARGE SCALE GENOMIC DNA]</scope>
    <source>
        <strain evidence="13 14">CGMCC 1.7054</strain>
    </source>
</reference>
<proteinExistence type="inferred from homology"/>
<organism evidence="13 14">
    <name type="scientific">Micrococcus terreus</name>
    <dbReference type="NCBI Taxonomy" id="574650"/>
    <lineage>
        <taxon>Bacteria</taxon>
        <taxon>Bacillati</taxon>
        <taxon>Actinomycetota</taxon>
        <taxon>Actinomycetes</taxon>
        <taxon>Micrococcales</taxon>
        <taxon>Micrococcaceae</taxon>
        <taxon>Micrococcus</taxon>
    </lineage>
</organism>
<evidence type="ECO:0000256" key="4">
    <source>
        <dbReference type="ARBA" id="ARBA00022679"/>
    </source>
</evidence>
<keyword evidence="6 11" id="KW-0547">Nucleotide-binding</keyword>
<dbReference type="Pfam" id="PF02223">
    <property type="entry name" value="Thymidylate_kin"/>
    <property type="match status" value="1"/>
</dbReference>
<dbReference type="STRING" id="574650.SAMN04487966_11716"/>
<dbReference type="GO" id="GO:0004798">
    <property type="term" value="F:dTMP kinase activity"/>
    <property type="evidence" value="ECO:0007669"/>
    <property type="project" value="UniProtKB-UniRule"/>
</dbReference>
<dbReference type="RefSeq" id="WP_245760831.1">
    <property type="nucleotide sequence ID" value="NZ_FPCG01000017.1"/>
</dbReference>
<gene>
    <name evidence="11" type="primary">tmk</name>
    <name evidence="13" type="ORF">SAMN04487966_11716</name>
</gene>
<dbReference type="Proteomes" id="UP000198881">
    <property type="component" value="Unassembled WGS sequence"/>
</dbReference>
<evidence type="ECO:0000256" key="7">
    <source>
        <dbReference type="ARBA" id="ARBA00022777"/>
    </source>
</evidence>
<evidence type="ECO:0000259" key="12">
    <source>
        <dbReference type="Pfam" id="PF02223"/>
    </source>
</evidence>
<dbReference type="PANTHER" id="PTHR10344:SF4">
    <property type="entry name" value="UMP-CMP KINASE 2, MITOCHONDRIAL"/>
    <property type="match status" value="1"/>
</dbReference>
<evidence type="ECO:0000313" key="13">
    <source>
        <dbReference type="EMBL" id="SFV25011.1"/>
    </source>
</evidence>
<dbReference type="InterPro" id="IPR018095">
    <property type="entry name" value="Thymidylate_kin_CS"/>
</dbReference>
<dbReference type="GO" id="GO:0005829">
    <property type="term" value="C:cytosol"/>
    <property type="evidence" value="ECO:0007669"/>
    <property type="project" value="TreeGrafter"/>
</dbReference>
<evidence type="ECO:0000256" key="3">
    <source>
        <dbReference type="ARBA" id="ARBA00017144"/>
    </source>
</evidence>
<accession>A0A1I7MSZ0</accession>
<name>A0A1I7MSZ0_9MICC</name>
<dbReference type="GO" id="GO:0006233">
    <property type="term" value="P:dTDP biosynthetic process"/>
    <property type="evidence" value="ECO:0007669"/>
    <property type="project" value="InterPro"/>
</dbReference>
<dbReference type="PANTHER" id="PTHR10344">
    <property type="entry name" value="THYMIDYLATE KINASE"/>
    <property type="match status" value="1"/>
</dbReference>
<keyword evidence="14" id="KW-1185">Reference proteome</keyword>
<keyword evidence="5 11" id="KW-0545">Nucleotide biosynthesis</keyword>
<dbReference type="FunFam" id="3.40.50.300:FF:000225">
    <property type="entry name" value="Thymidylate kinase"/>
    <property type="match status" value="1"/>
</dbReference>
<evidence type="ECO:0000256" key="9">
    <source>
        <dbReference type="ARBA" id="ARBA00048743"/>
    </source>
</evidence>
<evidence type="ECO:0000256" key="1">
    <source>
        <dbReference type="ARBA" id="ARBA00009776"/>
    </source>
</evidence>
<comment type="function">
    <text evidence="10 11">Phosphorylation of dTMP to form dTDP in both de novo and salvage pathways of dTTP synthesis.</text>
</comment>
<comment type="similarity">
    <text evidence="1 11">Belongs to the thymidylate kinase family.</text>
</comment>
<dbReference type="InterPro" id="IPR027417">
    <property type="entry name" value="P-loop_NTPase"/>
</dbReference>
<evidence type="ECO:0000313" key="14">
    <source>
        <dbReference type="Proteomes" id="UP000198881"/>
    </source>
</evidence>
<dbReference type="CDD" id="cd01672">
    <property type="entry name" value="TMPK"/>
    <property type="match status" value="1"/>
</dbReference>
<dbReference type="GO" id="GO:0006227">
    <property type="term" value="P:dUDP biosynthetic process"/>
    <property type="evidence" value="ECO:0007669"/>
    <property type="project" value="TreeGrafter"/>
</dbReference>
<dbReference type="HAMAP" id="MF_00165">
    <property type="entry name" value="Thymidylate_kinase"/>
    <property type="match status" value="1"/>
</dbReference>
<dbReference type="GO" id="GO:0006235">
    <property type="term" value="P:dTTP biosynthetic process"/>
    <property type="evidence" value="ECO:0007669"/>
    <property type="project" value="UniProtKB-UniRule"/>
</dbReference>
<dbReference type="AlphaFoldDB" id="A0A1I7MSZ0"/>
<keyword evidence="4 11" id="KW-0808">Transferase</keyword>
<evidence type="ECO:0000256" key="6">
    <source>
        <dbReference type="ARBA" id="ARBA00022741"/>
    </source>
</evidence>
<dbReference type="EMBL" id="FPCG01000017">
    <property type="protein sequence ID" value="SFV25011.1"/>
    <property type="molecule type" value="Genomic_DNA"/>
</dbReference>
<protein>
    <recommendedName>
        <fullName evidence="3 11">Thymidylate kinase</fullName>
        <ecNumber evidence="2 11">2.7.4.9</ecNumber>
    </recommendedName>
    <alternativeName>
        <fullName evidence="11">dTMP kinase</fullName>
    </alternativeName>
</protein>
<feature type="binding site" evidence="11">
    <location>
        <begin position="25"/>
        <end position="32"/>
    </location>
    <ligand>
        <name>ATP</name>
        <dbReference type="ChEBI" id="CHEBI:30616"/>
    </ligand>
</feature>
<dbReference type="SUPFAM" id="SSF52540">
    <property type="entry name" value="P-loop containing nucleoside triphosphate hydrolases"/>
    <property type="match status" value="1"/>
</dbReference>
<dbReference type="InterPro" id="IPR039430">
    <property type="entry name" value="Thymidylate_kin-like_dom"/>
</dbReference>
<dbReference type="InterPro" id="IPR018094">
    <property type="entry name" value="Thymidylate_kinase"/>
</dbReference>
<comment type="catalytic activity">
    <reaction evidence="9 11">
        <text>dTMP + ATP = dTDP + ADP</text>
        <dbReference type="Rhea" id="RHEA:13517"/>
        <dbReference type="ChEBI" id="CHEBI:30616"/>
        <dbReference type="ChEBI" id="CHEBI:58369"/>
        <dbReference type="ChEBI" id="CHEBI:63528"/>
        <dbReference type="ChEBI" id="CHEBI:456216"/>
        <dbReference type="EC" id="2.7.4.9"/>
    </reaction>
</comment>